<evidence type="ECO:0000256" key="1">
    <source>
        <dbReference type="ARBA" id="ARBA00022490"/>
    </source>
</evidence>
<feature type="disulfide bond" description="Redox-active" evidence="6">
    <location>
        <begin position="290"/>
        <end position="293"/>
    </location>
</feature>
<dbReference type="Gene3D" id="3.55.30.10">
    <property type="entry name" value="Hsp33 domain"/>
    <property type="match status" value="1"/>
</dbReference>
<dbReference type="CDD" id="cd00498">
    <property type="entry name" value="Hsp33"/>
    <property type="match status" value="1"/>
</dbReference>
<comment type="subcellular location">
    <subcellularLocation>
        <location evidence="6">Cytoplasm</location>
    </subcellularLocation>
</comment>
<evidence type="ECO:0000313" key="7">
    <source>
        <dbReference type="EMBL" id="EGC15889.1"/>
    </source>
</evidence>
<protein>
    <recommendedName>
        <fullName evidence="6">33 kDa chaperonin</fullName>
    </recommendedName>
    <alternativeName>
        <fullName evidence="6">Heat shock protein 33 homolog</fullName>
        <shortName evidence="6">HSP33</shortName>
    </alternativeName>
</protein>
<name>A0A828RIP3_LIMRT</name>
<evidence type="ECO:0000256" key="5">
    <source>
        <dbReference type="ARBA" id="ARBA00023284"/>
    </source>
</evidence>
<organism evidence="7 8">
    <name type="scientific">Limosilactobacillus reuteri MM4-1A</name>
    <dbReference type="NCBI Taxonomy" id="548485"/>
    <lineage>
        <taxon>Bacteria</taxon>
        <taxon>Bacillati</taxon>
        <taxon>Bacillota</taxon>
        <taxon>Bacilli</taxon>
        <taxon>Lactobacillales</taxon>
        <taxon>Lactobacillaceae</taxon>
        <taxon>Limosilactobacillus</taxon>
    </lineage>
</organism>
<dbReference type="PANTHER" id="PTHR30111">
    <property type="entry name" value="33 KDA CHAPERONIN"/>
    <property type="match status" value="1"/>
</dbReference>
<sequence>MVVFRLFFGLNFKEEFKMKTTDYLVKSMTKDGKFRAYAVNATQVVQKAHEIHDTWSASSAALGRTLIGTILLATSSLQGEAGMTVKIQGNGPVGFIIADGTAEGTVKGYMGNPHVSLPANDKGKIDVAKAIGNQGTLSVTKMAPGDKTPYTGEVNLVSGELGDDFTYYLAQSEQIPSAVGLSVFVNPDENIDVAGGFMIQVMPGASDEEISKLEKTLKGLPLVSQMLRDGDTPEDILKKIFGDDLKILETMPVRYACDCSKERFAHALASISKDDMKKLIDEDHHAEAVCQFCGKKYEFNEDELKKIYAEMTANDDKKSTDEK</sequence>
<dbReference type="PANTHER" id="PTHR30111:SF1">
    <property type="entry name" value="33 KDA CHAPERONIN"/>
    <property type="match status" value="1"/>
</dbReference>
<keyword evidence="1 6" id="KW-0963">Cytoplasm</keyword>
<gene>
    <name evidence="6 7" type="primary">hslO</name>
    <name evidence="7" type="ORF">HMPREF0536_10289</name>
</gene>
<comment type="function">
    <text evidence="6">Redox regulated molecular chaperone. Protects both thermally unfolding and oxidatively damaged proteins from irreversible aggregation. Plays an important role in the bacterial defense system toward oxidative stress.</text>
</comment>
<dbReference type="GO" id="GO:0051082">
    <property type="term" value="F:unfolded protein binding"/>
    <property type="evidence" value="ECO:0007669"/>
    <property type="project" value="UniProtKB-UniRule"/>
</dbReference>
<dbReference type="SUPFAM" id="SSF118352">
    <property type="entry name" value="HSP33 redox switch-like"/>
    <property type="match status" value="1"/>
</dbReference>
<keyword evidence="5 6" id="KW-0676">Redox-active center</keyword>
<dbReference type="GO" id="GO:0044183">
    <property type="term" value="F:protein folding chaperone"/>
    <property type="evidence" value="ECO:0007669"/>
    <property type="project" value="TreeGrafter"/>
</dbReference>
<dbReference type="Gene3D" id="3.90.1280.10">
    <property type="entry name" value="HSP33 redox switch-like"/>
    <property type="match status" value="1"/>
</dbReference>
<keyword evidence="2 6" id="KW-0862">Zinc</keyword>
<dbReference type="SUPFAM" id="SSF64397">
    <property type="entry name" value="Hsp33 domain"/>
    <property type="match status" value="1"/>
</dbReference>
<reference evidence="7 8" key="1">
    <citation type="submission" date="2011-01" db="EMBL/GenBank/DDBJ databases">
        <authorList>
            <person name="Muzny D."/>
            <person name="Qin X."/>
            <person name="Buhay C."/>
            <person name="Dugan-Rocha S."/>
            <person name="Ding Y."/>
            <person name="Chen G."/>
            <person name="Hawes A."/>
            <person name="Holder M."/>
            <person name="Jhangiani S."/>
            <person name="Johnson A."/>
            <person name="Khan Z."/>
            <person name="Li Z."/>
            <person name="Liu W."/>
            <person name="Liu X."/>
            <person name="Perez L."/>
            <person name="Shen H."/>
            <person name="Wang Q."/>
            <person name="Watt J."/>
            <person name="Xi L."/>
            <person name="Xin Y."/>
            <person name="Zhou J."/>
            <person name="Deng J."/>
            <person name="Jiang H."/>
            <person name="Liu Y."/>
            <person name="Qu J."/>
            <person name="Song X.-Z."/>
            <person name="Zhang L."/>
            <person name="Villasana D."/>
            <person name="Johnson A."/>
            <person name="Liu J."/>
            <person name="Liyanage D."/>
            <person name="Lorensuhewa L."/>
            <person name="Robinson T."/>
            <person name="Song A."/>
            <person name="Song B.-B."/>
            <person name="Dinh H."/>
            <person name="Thornton R."/>
            <person name="Coyle M."/>
            <person name="Francisco L."/>
            <person name="Jackson L."/>
            <person name="Javaid M."/>
            <person name="Korchina V."/>
            <person name="Kovar C."/>
            <person name="Mata R."/>
            <person name="Mathew T."/>
            <person name="Ngo R."/>
            <person name="Nguyen L."/>
            <person name="Nguyen N."/>
            <person name="Okwuonu G."/>
            <person name="Ongeri F."/>
            <person name="Pham C."/>
            <person name="Simmons D."/>
            <person name="Wilczek-Boney K."/>
            <person name="Hale W."/>
            <person name="Jakkamsetti A."/>
            <person name="Pham P."/>
            <person name="Ruth R."/>
            <person name="San Lucas F."/>
            <person name="Warren J."/>
            <person name="Zhang J."/>
            <person name="Zhao Z."/>
            <person name="Zhou C."/>
            <person name="Zhu D."/>
            <person name="Lee S."/>
            <person name="Bess C."/>
            <person name="Blankenburg K."/>
            <person name="Forbes L."/>
            <person name="Fu Q."/>
            <person name="Gubbala S."/>
            <person name="Hirani K."/>
            <person name="Jayaseelan J.C."/>
            <person name="Lara F."/>
            <person name="Munidasa M."/>
            <person name="Palculict T."/>
            <person name="Patil S."/>
            <person name="Pu L.-L."/>
            <person name="Saada N."/>
            <person name="Tang L."/>
            <person name="Weissenberger G."/>
            <person name="Zhu Y."/>
            <person name="Hemphill L."/>
            <person name="Shang Y."/>
            <person name="Youmans B."/>
            <person name="Ayvaz T."/>
            <person name="Ross M."/>
            <person name="Santibanez J."/>
            <person name="Aqrawi P."/>
            <person name="Gross S."/>
            <person name="Joshi V."/>
            <person name="Fowler G."/>
            <person name="Nazareth L."/>
            <person name="Reid J."/>
            <person name="Worley K."/>
            <person name="Petrosino J."/>
            <person name="Highlander S."/>
            <person name="Gibbs R."/>
        </authorList>
    </citation>
    <scope>NUCLEOTIDE SEQUENCE [LARGE SCALE GENOMIC DNA]</scope>
    <source>
        <strain evidence="7 8">MM4-1A</strain>
    </source>
</reference>
<dbReference type="Proteomes" id="UP000004335">
    <property type="component" value="Unassembled WGS sequence"/>
</dbReference>
<dbReference type="EMBL" id="ACGX02000004">
    <property type="protein sequence ID" value="EGC15889.1"/>
    <property type="molecule type" value="Genomic_DNA"/>
</dbReference>
<dbReference type="Pfam" id="PF01430">
    <property type="entry name" value="HSP33"/>
    <property type="match status" value="1"/>
</dbReference>
<dbReference type="InterPro" id="IPR016153">
    <property type="entry name" value="Heat_shock_Hsp33_N"/>
</dbReference>
<dbReference type="GO" id="GO:0042026">
    <property type="term" value="P:protein refolding"/>
    <property type="evidence" value="ECO:0007669"/>
    <property type="project" value="TreeGrafter"/>
</dbReference>
<proteinExistence type="inferred from homology"/>
<dbReference type="AlphaFoldDB" id="A0A828RIP3"/>
<evidence type="ECO:0000256" key="6">
    <source>
        <dbReference type="HAMAP-Rule" id="MF_00117"/>
    </source>
</evidence>
<dbReference type="InterPro" id="IPR000397">
    <property type="entry name" value="Heat_shock_Hsp33"/>
</dbReference>
<dbReference type="InterPro" id="IPR016154">
    <property type="entry name" value="Heat_shock_Hsp33_C"/>
</dbReference>
<evidence type="ECO:0000256" key="4">
    <source>
        <dbReference type="ARBA" id="ARBA00023186"/>
    </source>
</evidence>
<evidence type="ECO:0000256" key="2">
    <source>
        <dbReference type="ARBA" id="ARBA00022833"/>
    </source>
</evidence>
<comment type="similarity">
    <text evidence="6">Belongs to the HSP33 family.</text>
</comment>
<keyword evidence="4 6" id="KW-0143">Chaperone</keyword>
<dbReference type="NCBIfam" id="NF001033">
    <property type="entry name" value="PRK00114.1"/>
    <property type="match status" value="1"/>
</dbReference>
<evidence type="ECO:0000256" key="3">
    <source>
        <dbReference type="ARBA" id="ARBA00023157"/>
    </source>
</evidence>
<feature type="disulfide bond" description="Redox-active" evidence="6">
    <location>
        <begin position="257"/>
        <end position="259"/>
    </location>
</feature>
<evidence type="ECO:0000313" key="8">
    <source>
        <dbReference type="Proteomes" id="UP000004335"/>
    </source>
</evidence>
<dbReference type="PIRSF" id="PIRSF005261">
    <property type="entry name" value="Heat_shock_Hsp33"/>
    <property type="match status" value="1"/>
</dbReference>
<dbReference type="HAMAP" id="MF_00117">
    <property type="entry name" value="HslO"/>
    <property type="match status" value="1"/>
</dbReference>
<keyword evidence="3 6" id="KW-1015">Disulfide bond</keyword>
<dbReference type="GO" id="GO:0005737">
    <property type="term" value="C:cytoplasm"/>
    <property type="evidence" value="ECO:0007669"/>
    <property type="project" value="UniProtKB-SubCell"/>
</dbReference>
<comment type="PTM">
    <text evidence="6">Under oxidizing conditions two disulfide bonds are formed involving the reactive cysteines. Under reducing conditions zinc is bound to the reactive cysteines and the protein is inactive.</text>
</comment>
<comment type="caution">
    <text evidence="7">The sequence shown here is derived from an EMBL/GenBank/DDBJ whole genome shotgun (WGS) entry which is preliminary data.</text>
</comment>
<accession>A0A828RIP3</accession>